<dbReference type="Gene3D" id="3.10.20.310">
    <property type="entry name" value="membrane protein fhac"/>
    <property type="match status" value="1"/>
</dbReference>
<keyword evidence="8" id="KW-1185">Reference proteome</keyword>
<dbReference type="PANTHER" id="PTHR34597:SF3">
    <property type="entry name" value="OUTER MEMBRANE TRANSPORTER CDIB"/>
    <property type="match status" value="1"/>
</dbReference>
<keyword evidence="1" id="KW-0472">Membrane</keyword>
<keyword evidence="3" id="KW-0998">Cell outer membrane</keyword>
<evidence type="ECO:0000313" key="8">
    <source>
        <dbReference type="Proteomes" id="UP001063782"/>
    </source>
</evidence>
<feature type="chain" id="PRO_5045543611" evidence="4">
    <location>
        <begin position="25"/>
        <end position="599"/>
    </location>
</feature>
<dbReference type="InterPro" id="IPR005565">
    <property type="entry name" value="Hemolysn_activator_HlyB_C"/>
</dbReference>
<dbReference type="InterPro" id="IPR027282">
    <property type="entry name" value="TPS"/>
</dbReference>
<feature type="domain" description="Polypeptide-transport-associated ShlB-type" evidence="6">
    <location>
        <begin position="112"/>
        <end position="162"/>
    </location>
</feature>
<keyword evidence="4" id="KW-0732">Signal</keyword>
<dbReference type="InterPro" id="IPR051544">
    <property type="entry name" value="TPS_OM_transporter"/>
</dbReference>
<evidence type="ECO:0000256" key="3">
    <source>
        <dbReference type="ARBA" id="ARBA00023237"/>
    </source>
</evidence>
<evidence type="ECO:0000259" key="6">
    <source>
        <dbReference type="Pfam" id="PF08479"/>
    </source>
</evidence>
<dbReference type="RefSeq" id="WP_263076308.1">
    <property type="nucleotide sequence ID" value="NZ_CP089977.1"/>
</dbReference>
<evidence type="ECO:0000256" key="2">
    <source>
        <dbReference type="ARBA" id="ARBA00022692"/>
    </source>
</evidence>
<dbReference type="EMBL" id="CP089977">
    <property type="protein sequence ID" value="UXZ04812.1"/>
    <property type="molecule type" value="Genomic_DNA"/>
</dbReference>
<dbReference type="PIRSF" id="PIRSF029745">
    <property type="entry name" value="FhaC"/>
    <property type="match status" value="1"/>
</dbReference>
<dbReference type="Pfam" id="PF03865">
    <property type="entry name" value="ShlB"/>
    <property type="match status" value="1"/>
</dbReference>
<proteinExistence type="predicted"/>
<accession>A0ABY6F401</accession>
<name>A0ABY6F401_9GAMM</name>
<evidence type="ECO:0000259" key="5">
    <source>
        <dbReference type="Pfam" id="PF03865"/>
    </source>
</evidence>
<keyword evidence="1" id="KW-1134">Transmembrane beta strand</keyword>
<evidence type="ECO:0000256" key="4">
    <source>
        <dbReference type="SAM" id="SignalP"/>
    </source>
</evidence>
<reference evidence="7" key="1">
    <citation type="submission" date="2021-12" db="EMBL/GenBank/DDBJ databases">
        <title>taxonomy of Moraxella sp. ZY201224.</title>
        <authorList>
            <person name="Li F."/>
        </authorList>
    </citation>
    <scope>NUCLEOTIDE SEQUENCE</scope>
    <source>
        <strain evidence="7">ZY201224</strain>
    </source>
</reference>
<feature type="signal peptide" evidence="4">
    <location>
        <begin position="1"/>
        <end position="24"/>
    </location>
</feature>
<sequence length="599" mass="68234">MQHNTKLYLFLALSIAPISQLTLADQNDEYLPSQITQQQRILTKNHSLQQDLAWGFDTNLSSLTHDDYRDETKDQPCFIINQIRLYTSSDIPSSLFASVLTPLTNPSADNYALGKCIGSYNLQKIVRIAQNQLIKLGYLTSHIEVGEQDLNTGTLVLTIKPGKVDRIIFTNLDKYTPPLFIRQALPLDTDDVFLLNKLEQGLETLKKIDSTTDIQIRPARNTQRVGFSDLLIKMNQTRQFAGSFTVDDTLSKRYGTYLAQLDLSATNVMRFNDDWQFGISYPLHRGIDLIQQTPKTQLGKDYQLNYQIGLTIPVGFYKLTANHQKSHYEHYLPSFQNPLTYHGDTTTSTLGISRVLHRGNHHKTDGYLKAYHQYSDHYIDDIAIEVQSRKTAGYHLGIGHQRYLPNQGFIYANIDYRHGTAMLGAKPAPEEQVYDAFGRKLPAEGYARSPIWSWYIDYQQPFVIRHQNLVYQAKIQGQYAKRLPVSSELFYLGGRYRTKGIKEGNHLAGEHGSTLQQTLSWQLPYQSDITKTQLYTSLDQGWVRGAYTHPNQRYIITGAIGIKQQYHNLHLDAFIGKGIKTPDFIDKSTVIGMSASMGF</sequence>
<gene>
    <name evidence="7" type="ORF">LU297_09670</name>
</gene>
<feature type="domain" description="Haemolysin activator HlyB C-terminal" evidence="5">
    <location>
        <begin position="226"/>
        <end position="563"/>
    </location>
</feature>
<evidence type="ECO:0000313" key="7">
    <source>
        <dbReference type="EMBL" id="UXZ04812.1"/>
    </source>
</evidence>
<keyword evidence="2" id="KW-0812">Transmembrane</keyword>
<dbReference type="InterPro" id="IPR013686">
    <property type="entry name" value="Polypept-transport_assoc_ShlB"/>
</dbReference>
<protein>
    <submittedName>
        <fullName evidence="7">ShlB/FhaC/HecB family hemolysin secretion/activation protein</fullName>
    </submittedName>
</protein>
<dbReference type="Gene3D" id="2.40.160.50">
    <property type="entry name" value="membrane protein fhac: a member of the omp85/tpsb transporter family"/>
    <property type="match status" value="1"/>
</dbReference>
<evidence type="ECO:0000256" key="1">
    <source>
        <dbReference type="ARBA" id="ARBA00022452"/>
    </source>
</evidence>
<dbReference type="Proteomes" id="UP001063782">
    <property type="component" value="Chromosome"/>
</dbReference>
<dbReference type="PANTHER" id="PTHR34597">
    <property type="entry name" value="SLR1661 PROTEIN"/>
    <property type="match status" value="1"/>
</dbReference>
<organism evidence="7 8">
    <name type="scientific">Moraxella nasicaprae</name>
    <dbReference type="NCBI Taxonomy" id="2904122"/>
    <lineage>
        <taxon>Bacteria</taxon>
        <taxon>Pseudomonadati</taxon>
        <taxon>Pseudomonadota</taxon>
        <taxon>Gammaproteobacteria</taxon>
        <taxon>Moraxellales</taxon>
        <taxon>Moraxellaceae</taxon>
        <taxon>Moraxella</taxon>
    </lineage>
</organism>
<dbReference type="Pfam" id="PF08479">
    <property type="entry name" value="POTRA_2"/>
    <property type="match status" value="1"/>
</dbReference>